<dbReference type="InterPro" id="IPR012462">
    <property type="entry name" value="UFSP1/2_DUB_cat"/>
</dbReference>
<proteinExistence type="predicted"/>
<dbReference type="PANTHER" id="PTHR48153:SF4">
    <property type="entry name" value="UBIQUITIN CARBOXYL-TERMINAL HYDROLASE MUG105"/>
    <property type="match status" value="1"/>
</dbReference>
<keyword evidence="1" id="KW-0378">Hydrolase</keyword>
<dbReference type="Proteomes" id="UP001627284">
    <property type="component" value="Unassembled WGS sequence"/>
</dbReference>
<organism evidence="4 5">
    <name type="scientific">Solanum stoloniferum</name>
    <dbReference type="NCBI Taxonomy" id="62892"/>
    <lineage>
        <taxon>Eukaryota</taxon>
        <taxon>Viridiplantae</taxon>
        <taxon>Streptophyta</taxon>
        <taxon>Embryophyta</taxon>
        <taxon>Tracheophyta</taxon>
        <taxon>Spermatophyta</taxon>
        <taxon>Magnoliopsida</taxon>
        <taxon>eudicotyledons</taxon>
        <taxon>Gunneridae</taxon>
        <taxon>Pentapetalae</taxon>
        <taxon>asterids</taxon>
        <taxon>lamiids</taxon>
        <taxon>Solanales</taxon>
        <taxon>Solanaceae</taxon>
        <taxon>Solanoideae</taxon>
        <taxon>Solaneae</taxon>
        <taxon>Solanum</taxon>
    </lineage>
</organism>
<dbReference type="EMBL" id="JBJKTR010000018">
    <property type="protein sequence ID" value="KAL3335758.1"/>
    <property type="molecule type" value="Genomic_DNA"/>
</dbReference>
<accession>A0ABD2RWN1</accession>
<dbReference type="Pfam" id="PF07910">
    <property type="entry name" value="Peptidase_C78"/>
    <property type="match status" value="1"/>
</dbReference>
<sequence>MEEFSLHNPSNSRSSIMADFSVCPICNLRFLTLELERHANSHFDDEDIDKDFELAQQIALDLACAPSSPPYISVDDDMQCETSSQKDRESSFLKSEAKNCNPGGKNIDEKARILSSVHHNETRPQIGQGLMDLLKNCLELETEKTTTILCGNVDHFQSSHSEDFGWGCGWRNIQMLSSHLLKQRQEAREVLYGGSGFVPDIPSLQRWLEIAWKRGFDKQGSEDFDQAIYGKRNWIGTTECATLFRSFGLRARIVDFVSREIDIRSNGVGKCVGNMAPQVYGPMDRYLSKGKNVVSKAVPISYDVKAKPKVQQALIDWVWNYFADNKSRISGNHGILVSQKAPLYFQHDGHSRTIVGIQMKCQRNGPMQYNLLILDPGHTTESLAKSLKGNFGWQKLIKRGVHTLKKPLYQLCFLDPGIASGEEIESLKNLHSIRVEA</sequence>
<gene>
    <name evidence="4" type="ORF">AABB24_031799</name>
</gene>
<evidence type="ECO:0000259" key="3">
    <source>
        <dbReference type="Pfam" id="PF07910"/>
    </source>
</evidence>
<feature type="region of interest" description="Disordered" evidence="2">
    <location>
        <begin position="84"/>
        <end position="104"/>
    </location>
</feature>
<dbReference type="AlphaFoldDB" id="A0ABD2RWN1"/>
<evidence type="ECO:0000256" key="2">
    <source>
        <dbReference type="SAM" id="MobiDB-lite"/>
    </source>
</evidence>
<feature type="compositionally biased region" description="Basic and acidic residues" evidence="2">
    <location>
        <begin position="84"/>
        <end position="97"/>
    </location>
</feature>
<feature type="domain" description="UFSP1/2/DUB catalytic" evidence="3">
    <location>
        <begin position="146"/>
        <end position="412"/>
    </location>
</feature>
<evidence type="ECO:0000313" key="5">
    <source>
        <dbReference type="Proteomes" id="UP001627284"/>
    </source>
</evidence>
<protein>
    <recommendedName>
        <fullName evidence="3">UFSP1/2/DUB catalytic domain-containing protein</fullName>
    </recommendedName>
</protein>
<name>A0ABD2RWN1_9SOLN</name>
<evidence type="ECO:0000256" key="1">
    <source>
        <dbReference type="ARBA" id="ARBA00022801"/>
    </source>
</evidence>
<evidence type="ECO:0000313" key="4">
    <source>
        <dbReference type="EMBL" id="KAL3335758.1"/>
    </source>
</evidence>
<dbReference type="PANTHER" id="PTHR48153">
    <property type="entry name" value="UFM1-SPECIFIC PROTEASE 2"/>
    <property type="match status" value="1"/>
</dbReference>
<dbReference type="Gene3D" id="3.90.70.130">
    <property type="match status" value="1"/>
</dbReference>
<keyword evidence="5" id="KW-1185">Reference proteome</keyword>
<dbReference type="GO" id="GO:0019783">
    <property type="term" value="F:ubiquitin-like protein peptidase activity"/>
    <property type="evidence" value="ECO:0007669"/>
    <property type="project" value="UniProtKB-ARBA"/>
</dbReference>
<comment type="caution">
    <text evidence="4">The sequence shown here is derived from an EMBL/GenBank/DDBJ whole genome shotgun (WGS) entry which is preliminary data.</text>
</comment>
<reference evidence="4 5" key="1">
    <citation type="submission" date="2024-05" db="EMBL/GenBank/DDBJ databases">
        <title>De novo assembly of an allotetraploid wild potato.</title>
        <authorList>
            <person name="Hosaka A.J."/>
        </authorList>
    </citation>
    <scope>NUCLEOTIDE SEQUENCE [LARGE SCALE GENOMIC DNA]</scope>
    <source>
        <tissue evidence="4">Young leaves</tissue>
    </source>
</reference>